<protein>
    <submittedName>
        <fullName evidence="2">Uncharacterized protein</fullName>
    </submittedName>
</protein>
<organism evidence="2 3">
    <name type="scientific">Pseudoalteromonas piratica</name>
    <dbReference type="NCBI Taxonomy" id="1348114"/>
    <lineage>
        <taxon>Bacteria</taxon>
        <taxon>Pseudomonadati</taxon>
        <taxon>Pseudomonadota</taxon>
        <taxon>Gammaproteobacteria</taxon>
        <taxon>Alteromonadales</taxon>
        <taxon>Pseudoalteromonadaceae</taxon>
        <taxon>Pseudoalteromonas</taxon>
    </lineage>
</organism>
<dbReference type="Proteomes" id="UP000030341">
    <property type="component" value="Chromosome 1"/>
</dbReference>
<evidence type="ECO:0000313" key="3">
    <source>
        <dbReference type="Proteomes" id="UP000030341"/>
    </source>
</evidence>
<gene>
    <name evidence="2" type="ORF">OM33_05765</name>
</gene>
<dbReference type="RefSeq" id="WP_038639868.1">
    <property type="nucleotide sequence ID" value="NZ_CP009888.1"/>
</dbReference>
<proteinExistence type="predicted"/>
<dbReference type="KEGG" id="pseo:OM33_05765"/>
<dbReference type="HOGENOM" id="CLU_1309261_0_0_6"/>
<dbReference type="eggNOG" id="ENOG5032S1N">
    <property type="taxonomic scope" value="Bacteria"/>
</dbReference>
<sequence>MVTSEQNAPELVCGADPVQANITSFAQRAHEKALTEQLIQQKKLLLEKQQQFEQLQNDHEMIIKHVQIIEREWENSNAMLETLMEQLADAKKKPSDELTAQLHDLQQQVEEANMSKSVMKHHCRELNERNEELNALIKDSLHSVEDLKNKAQQQADVINQLRAENVALKQQNISQAEKLKRQEGQLTEALHGYYSDVMNKHKKLSKNLPR</sequence>
<feature type="coiled-coil region" evidence="1">
    <location>
        <begin position="38"/>
        <end position="178"/>
    </location>
</feature>
<dbReference type="EMBL" id="CP009888">
    <property type="protein sequence ID" value="AIY64704.1"/>
    <property type="molecule type" value="Genomic_DNA"/>
</dbReference>
<accession>A0A0A7EDL1</accession>
<evidence type="ECO:0000313" key="2">
    <source>
        <dbReference type="EMBL" id="AIY64704.1"/>
    </source>
</evidence>
<reference evidence="2 3" key="1">
    <citation type="submission" date="2014-11" db="EMBL/GenBank/DDBJ databases">
        <title>Complete Genome Sequence of Pseudoalteromonas sp. Strain OCN003 Isolated from Kaneohe Bay, Oahu, Hawaii.</title>
        <authorList>
            <person name="Beurmann S."/>
            <person name="Videau P."/>
            <person name="Ushijima B."/>
            <person name="Smith A.M."/>
            <person name="Aeby G.S."/>
            <person name="Callahan S.M."/>
            <person name="Belcaid M."/>
        </authorList>
    </citation>
    <scope>NUCLEOTIDE SEQUENCE [LARGE SCALE GENOMIC DNA]</scope>
    <source>
        <strain evidence="2 3">OCN003</strain>
    </source>
</reference>
<dbReference type="OrthoDB" id="6315022at2"/>
<keyword evidence="1" id="KW-0175">Coiled coil</keyword>
<dbReference type="AlphaFoldDB" id="A0A0A7EDL1"/>
<name>A0A0A7EDL1_9GAMM</name>
<dbReference type="STRING" id="1348114.OM33_05765"/>
<evidence type="ECO:0000256" key="1">
    <source>
        <dbReference type="SAM" id="Coils"/>
    </source>
</evidence>
<keyword evidence="3" id="KW-1185">Reference proteome</keyword>